<keyword evidence="1" id="KW-0732">Signal</keyword>
<sequence length="221" mass="23471">MKRQKSIPLMCALLTACLSSVSHDYVTFNKVKPAATQKVVNCPAGLVLDSFQANSRVAIAVVSPKLLTGYGTPIVVVIANRSNRPFEVDEQDISLRQDGGNPVLVTDERASAIDKHYTQSHLSAGMVMALLGGALLAVAHTTDSASVNSVADPLTKDVDKANETAKERQAAFIRARFRGTTLSPGEATAGYIVVENVKAAPLTIVIKVGTEVHKFTLLTEG</sequence>
<dbReference type="PROSITE" id="PS51257">
    <property type="entry name" value="PROKAR_LIPOPROTEIN"/>
    <property type="match status" value="1"/>
</dbReference>
<comment type="caution">
    <text evidence="2">The sequence shown here is derived from an EMBL/GenBank/DDBJ whole genome shotgun (WGS) entry which is preliminary data.</text>
</comment>
<evidence type="ECO:0000256" key="1">
    <source>
        <dbReference type="SAM" id="SignalP"/>
    </source>
</evidence>
<dbReference type="EMBL" id="QLTK01000030">
    <property type="protein sequence ID" value="RAS21227.1"/>
    <property type="molecule type" value="Genomic_DNA"/>
</dbReference>
<reference evidence="2 3" key="1">
    <citation type="submission" date="2018-06" db="EMBL/GenBank/DDBJ databases">
        <title>Genomic Encyclopedia of Type Strains, Phase III (KMG-III): the genomes of soil and plant-associated and newly described type strains.</title>
        <authorList>
            <person name="Whitman W."/>
        </authorList>
    </citation>
    <scope>NUCLEOTIDE SEQUENCE [LARGE SCALE GENOMIC DNA]</scope>
    <source>
        <strain evidence="2 3">LMG 23644</strain>
    </source>
</reference>
<feature type="chain" id="PRO_5016309133" evidence="1">
    <location>
        <begin position="25"/>
        <end position="221"/>
    </location>
</feature>
<dbReference type="AlphaFoldDB" id="A0A329BHA2"/>
<protein>
    <submittedName>
        <fullName evidence="2">Uncharacterized protein</fullName>
    </submittedName>
</protein>
<dbReference type="Proteomes" id="UP000248918">
    <property type="component" value="Unassembled WGS sequence"/>
</dbReference>
<evidence type="ECO:0000313" key="3">
    <source>
        <dbReference type="Proteomes" id="UP000248918"/>
    </source>
</evidence>
<gene>
    <name evidence="2" type="ORF">BX591_13056</name>
</gene>
<dbReference type="RefSeq" id="WP_146749830.1">
    <property type="nucleotide sequence ID" value="NZ_CADFFP010000001.1"/>
</dbReference>
<organism evidence="2 3">
    <name type="scientific">Paraburkholderia bryophila</name>
    <dbReference type="NCBI Taxonomy" id="420952"/>
    <lineage>
        <taxon>Bacteria</taxon>
        <taxon>Pseudomonadati</taxon>
        <taxon>Pseudomonadota</taxon>
        <taxon>Betaproteobacteria</taxon>
        <taxon>Burkholderiales</taxon>
        <taxon>Burkholderiaceae</taxon>
        <taxon>Paraburkholderia</taxon>
    </lineage>
</organism>
<proteinExistence type="predicted"/>
<accession>A0A329BHA2</accession>
<name>A0A329BHA2_9BURK</name>
<feature type="signal peptide" evidence="1">
    <location>
        <begin position="1"/>
        <end position="24"/>
    </location>
</feature>
<evidence type="ECO:0000313" key="2">
    <source>
        <dbReference type="EMBL" id="RAS21227.1"/>
    </source>
</evidence>